<dbReference type="GeneID" id="94376607"/>
<dbReference type="RefSeq" id="WP_219352759.1">
    <property type="nucleotide sequence ID" value="NZ_CP080034.1"/>
</dbReference>
<dbReference type="Proteomes" id="UP000824334">
    <property type="component" value="Chromosome"/>
</dbReference>
<sequence>MRKSLQMACGTFSALFVLSAAYEVFACTPPPPPPPWMTAAQIEAEWNQRILDSQIGDWSSAATVFIARVESKGTVALGRGSRGRRAVLAPVLQIKGPDVERRIRVQHTGFLCGANPALDALDENADGYFMVYAFDEKPSASSVFATTALDRLIDPNALEAWRSAYDRRRGQ</sequence>
<accession>A0ABX8TFB0</accession>
<evidence type="ECO:0008006" key="4">
    <source>
        <dbReference type="Google" id="ProtNLM"/>
    </source>
</evidence>
<keyword evidence="3" id="KW-1185">Reference proteome</keyword>
<evidence type="ECO:0000313" key="2">
    <source>
        <dbReference type="EMBL" id="QYC09877.1"/>
    </source>
</evidence>
<name>A0ABX8TFB0_9CAUL</name>
<feature type="chain" id="PRO_5046445202" description="Lipoprotein" evidence="1">
    <location>
        <begin position="27"/>
        <end position="171"/>
    </location>
</feature>
<evidence type="ECO:0000313" key="3">
    <source>
        <dbReference type="Proteomes" id="UP000824334"/>
    </source>
</evidence>
<organism evidence="2 3">
    <name type="scientific">Brevundimonas nasdae</name>
    <dbReference type="NCBI Taxonomy" id="172043"/>
    <lineage>
        <taxon>Bacteria</taxon>
        <taxon>Pseudomonadati</taxon>
        <taxon>Pseudomonadota</taxon>
        <taxon>Alphaproteobacteria</taxon>
        <taxon>Caulobacterales</taxon>
        <taxon>Caulobacteraceae</taxon>
        <taxon>Brevundimonas</taxon>
    </lineage>
</organism>
<dbReference type="EMBL" id="CP080034">
    <property type="protein sequence ID" value="QYC09877.1"/>
    <property type="molecule type" value="Genomic_DNA"/>
</dbReference>
<proteinExistence type="predicted"/>
<evidence type="ECO:0000256" key="1">
    <source>
        <dbReference type="SAM" id="SignalP"/>
    </source>
</evidence>
<protein>
    <recommendedName>
        <fullName evidence="4">Lipoprotein</fullName>
    </recommendedName>
</protein>
<reference evidence="2 3" key="1">
    <citation type="submission" date="2021-07" db="EMBL/GenBank/DDBJ databases">
        <title>Isolation and characterization of bacteria from a gold mining with a capacity of golden bioaccumulation.</title>
        <authorList>
            <person name="Yang X.J."/>
        </authorList>
    </citation>
    <scope>NUCLEOTIDE SEQUENCE [LARGE SCALE GENOMIC DNA]</scope>
    <source>
        <strain evidence="2 3">Au29</strain>
    </source>
</reference>
<keyword evidence="1" id="KW-0732">Signal</keyword>
<gene>
    <name evidence="2" type="ORF">KWG56_15060</name>
</gene>
<feature type="signal peptide" evidence="1">
    <location>
        <begin position="1"/>
        <end position="26"/>
    </location>
</feature>